<protein>
    <submittedName>
        <fullName evidence="2">Uncharacterized protein LOC110752295</fullName>
    </submittedName>
</protein>
<dbReference type="AlphaFoldDB" id="A0A6P5S1S0"/>
<evidence type="ECO:0000313" key="2">
    <source>
        <dbReference type="RefSeq" id="XP_021808602.1"/>
    </source>
</evidence>
<dbReference type="KEGG" id="pavi:110752295"/>
<accession>A0A6P5S1S0</accession>
<dbReference type="PANTHER" id="PTHR47150:SF5">
    <property type="entry name" value="OS07G0546750 PROTEIN"/>
    <property type="match status" value="1"/>
</dbReference>
<dbReference type="GeneID" id="110752295"/>
<dbReference type="RefSeq" id="XP_021808602.1">
    <property type="nucleotide sequence ID" value="XM_021952910.1"/>
</dbReference>
<dbReference type="InterPro" id="IPR006912">
    <property type="entry name" value="Harbinger_derived_prot"/>
</dbReference>
<evidence type="ECO:0000313" key="1">
    <source>
        <dbReference type="Proteomes" id="UP000515124"/>
    </source>
</evidence>
<reference evidence="2" key="1">
    <citation type="submission" date="2025-08" db="UniProtKB">
        <authorList>
            <consortium name="RefSeq"/>
        </authorList>
    </citation>
    <scope>IDENTIFICATION</scope>
</reference>
<dbReference type="PANTHER" id="PTHR47150">
    <property type="entry name" value="OS12G0169200 PROTEIN"/>
    <property type="match status" value="1"/>
</dbReference>
<keyword evidence="1" id="KW-1185">Reference proteome</keyword>
<proteinExistence type="predicted"/>
<dbReference type="Pfam" id="PF04827">
    <property type="entry name" value="Plant_tran"/>
    <property type="match status" value="1"/>
</dbReference>
<organism evidence="1 2">
    <name type="scientific">Prunus avium</name>
    <name type="common">Cherry</name>
    <name type="synonym">Cerasus avium</name>
    <dbReference type="NCBI Taxonomy" id="42229"/>
    <lineage>
        <taxon>Eukaryota</taxon>
        <taxon>Viridiplantae</taxon>
        <taxon>Streptophyta</taxon>
        <taxon>Embryophyta</taxon>
        <taxon>Tracheophyta</taxon>
        <taxon>Spermatophyta</taxon>
        <taxon>Magnoliopsida</taxon>
        <taxon>eudicotyledons</taxon>
        <taxon>Gunneridae</taxon>
        <taxon>Pentapetalae</taxon>
        <taxon>rosids</taxon>
        <taxon>fabids</taxon>
        <taxon>Rosales</taxon>
        <taxon>Rosaceae</taxon>
        <taxon>Amygdaloideae</taxon>
        <taxon>Amygdaleae</taxon>
        <taxon>Prunus</taxon>
    </lineage>
</organism>
<sequence>MKTIPNPQSQKEKSFAAFQEGYRKDVERCFGILQAHWAIIRGAARMYDEEVLRSIMMTCIILHNMIVEDEHDYEALEEHEPDPMKTALTRIYERPMGPNGHPLEHEPLVQDGRFNNPMIDRYQAMQSSYVHERRHIDLIEHLWEMKGNHNG</sequence>
<name>A0A6P5S1S0_PRUAV</name>
<gene>
    <name evidence="2" type="primary">LOC110752295</name>
</gene>
<dbReference type="Proteomes" id="UP000515124">
    <property type="component" value="Unplaced"/>
</dbReference>
<dbReference type="Gramene" id="Pav_sc0000288.1_g140.1.br:mrna">
    <property type="protein sequence ID" value="Pav_sc0000288.1_g140.1.br:CDS:1"/>
    <property type="gene ID" value="Pav_sc0000288.1_g140.1.br"/>
</dbReference>